<dbReference type="GO" id="GO:0003676">
    <property type="term" value="F:nucleic acid binding"/>
    <property type="evidence" value="ECO:0007669"/>
    <property type="project" value="InterPro"/>
</dbReference>
<organism evidence="4">
    <name type="scientific">Tanacetum cinerariifolium</name>
    <name type="common">Dalmatian daisy</name>
    <name type="synonym">Chrysanthemum cinerariifolium</name>
    <dbReference type="NCBI Taxonomy" id="118510"/>
    <lineage>
        <taxon>Eukaryota</taxon>
        <taxon>Viridiplantae</taxon>
        <taxon>Streptophyta</taxon>
        <taxon>Embryophyta</taxon>
        <taxon>Tracheophyta</taxon>
        <taxon>Spermatophyta</taxon>
        <taxon>Magnoliopsida</taxon>
        <taxon>eudicotyledons</taxon>
        <taxon>Gunneridae</taxon>
        <taxon>Pentapetalae</taxon>
        <taxon>asterids</taxon>
        <taxon>campanulids</taxon>
        <taxon>Asterales</taxon>
        <taxon>Asteraceae</taxon>
        <taxon>Asteroideae</taxon>
        <taxon>Anthemideae</taxon>
        <taxon>Anthemidinae</taxon>
        <taxon>Tanacetum</taxon>
    </lineage>
</organism>
<feature type="domain" description="Helitron helicase-like" evidence="2">
    <location>
        <begin position="436"/>
        <end position="549"/>
    </location>
</feature>
<dbReference type="EMBL" id="BKCJ010000225">
    <property type="protein sequence ID" value="GEU31172.1"/>
    <property type="molecule type" value="Genomic_DNA"/>
</dbReference>
<evidence type="ECO:0000313" key="4">
    <source>
        <dbReference type="EMBL" id="GEU31172.1"/>
    </source>
</evidence>
<name>A0A6L2J327_TANCI</name>
<keyword evidence="1" id="KW-0812">Transmembrane</keyword>
<dbReference type="InterPro" id="IPR025476">
    <property type="entry name" value="Helitron_helicase-like"/>
</dbReference>
<gene>
    <name evidence="4" type="ORF">Tci_003150</name>
</gene>
<dbReference type="Gene3D" id="3.30.420.10">
    <property type="entry name" value="Ribonuclease H-like superfamily/Ribonuclease H"/>
    <property type="match status" value="1"/>
</dbReference>
<keyword evidence="1" id="KW-1133">Transmembrane helix</keyword>
<accession>A0A6L2J327</accession>
<feature type="transmembrane region" description="Helical" evidence="1">
    <location>
        <begin position="21"/>
        <end position="40"/>
    </location>
</feature>
<dbReference type="SUPFAM" id="SSF53098">
    <property type="entry name" value="Ribonuclease H-like"/>
    <property type="match status" value="1"/>
</dbReference>
<evidence type="ECO:0000256" key="1">
    <source>
        <dbReference type="SAM" id="Phobius"/>
    </source>
</evidence>
<proteinExistence type="predicted"/>
<dbReference type="Pfam" id="PF14214">
    <property type="entry name" value="Helitron_like_N"/>
    <property type="match status" value="1"/>
</dbReference>
<protein>
    <submittedName>
        <fullName evidence="4">Uncharacterized mitochondrial protein AtMg00810-like</fullName>
    </submittedName>
</protein>
<dbReference type="Pfam" id="PF25597">
    <property type="entry name" value="SH3_retrovirus"/>
    <property type="match status" value="1"/>
</dbReference>
<comment type="caution">
    <text evidence="4">The sequence shown here is derived from an EMBL/GenBank/DDBJ whole genome shotgun (WGS) entry which is preliminary data.</text>
</comment>
<dbReference type="PANTHER" id="PTHR45786:SF74">
    <property type="entry name" value="ATP-DEPENDENT DNA HELICASE"/>
    <property type="match status" value="1"/>
</dbReference>
<evidence type="ECO:0000259" key="2">
    <source>
        <dbReference type="Pfam" id="PF14214"/>
    </source>
</evidence>
<keyword evidence="1" id="KW-0472">Membrane</keyword>
<sequence>MITSSLVVNQMITSFLPVIRLSIYGGLFACGLMLICLPSLPATIGYNGSTIGELQKILKTVCMSLLRLLCGYCGVEETFVMVVDSCGNTEVVDSCGDPVVVAVDLCVISWWGGECLPLNTSVNIPGQQILAEDVGGSKQRCIHHPRDLGNGNVVLGNLNGGGQCLPLNSNVNIPGQQTLAEDVSGLKRRNFNISDHQTLGEDVGGSKRRCICQLDSVGPSHAMLKYYVYLFGGAQQPTTNDSFSVLDFVSHSLAPDLQMSLGPQGSTGGTFQPDNRTTPLGLPSNYKSVGKCEYSCEYCGALFCYEERFKSVGHNRRPKYIRCCKGGRDALRAHVDESVNNRCGIYVFKISVQLYHWLGSLGPAKGEPPRFLQLYIYDTYNEVDSRMSHFEGQNSDLRIDIVEGLIDMEDGYSKELKLDGGTGTSNTDKRLTIKAYYAYYVHDRANCYNYLSRTGRLFQQCVVTVFCAIKQNRIDFVREHQNNIKNEYLSEIYNAINKGDNDRSDCGARLILPQSFTDRPRYMYNYYLYALAIFRVHENPSFFITFTCLEITCSCFYGFIDNDLINLVIPDVKRYVVVLTGIYYHLKELPCCAQCLIEDEDFIKRSRSTNGDEAACQALGLLEDDHEWENIIEEAAYREKVAAFEKWLLDIGDDHLGTPDELYPKNTSWGDNPDDYQIPDDENGLLNLIRFIYDDHMLQNPTPQELQEKVIICPKNEIVDIVNAKVMSMIPGRPHVYGSYDEALPHRHDGGEVNSYNELADRANAKDAMLTDSIISLRQKNTLAEYMILSGDDNRPPMLDKDLYDSWKSRMELYMENREHGRMILESVEHGDDPIACLNKAMAFLTAIASSWFPSTNNQLKTSFNTRNQATIQDSRVIVQQVQRRQGQNYSGEGHMARQCTQPKRQKNAVWYKEEAMLAEAQETGQILDEEQLAFLADPGIPAAVLMANISNYGSNVISEVPNSDNYLNDMDNQKELALKEKVDSLEQNLSKQITKEECLLETFNVFKNKSKEKENKYMETEIDLEQKIKELNNIVFKVGQSTQTVHMLTKPQSFYDNVHKQALDYQNPFYLKKAQRMQPTLYDGIVISEKHVVMPVIDNEETVEIPSELPKVSLVHESLKKLKFQLAQFDSVVKKRTTPNSLTEGYSEKNDLKAHLKDKDTTICKLKDTIKSLRKNNKEEIVDHDRCDLATINAELENSVANSNANSVSVSINNARVKNSVNNVKSDCLCAICGTVKLGNEQIARIMRYGDYQLGNVVILRHQRLRAGYGIDDYLISTLGKAKNPLINPKLKTLTKKKLYLLHMDLCGPMRVASINGKRYILVIVDDYSRFTWAEAIITACYTQNSSLIRHRYNKTPYELMQHKKPDLSFIHVFGSLCYPINDHEDLGKFDAKADIRIFVGYAPAKKAFRIYNRRTRIIFETIHMTSKFKMSMMGQMSFFLGLQNSQSPRGIFINQSKYASEIIKKYGLNSTDSVDTSMIENKKLDEDLQGKQVDATIYRGMIGSLMYLTSSRPDLIYAVCLCARYQAKPTKNYLQAVKRIFRYLKGTTNMGLWYSKDIDVSLTAYADVDHAGCPNTIRNTSGSAQFLSEKLVRWSSKKQKSTAISST</sequence>
<feature type="domain" description="Retroviral polymerase SH3-like" evidence="3">
    <location>
        <begin position="1377"/>
        <end position="1427"/>
    </location>
</feature>
<evidence type="ECO:0000259" key="3">
    <source>
        <dbReference type="Pfam" id="PF25597"/>
    </source>
</evidence>
<reference evidence="4" key="1">
    <citation type="journal article" date="2019" name="Sci. Rep.">
        <title>Draft genome of Tanacetum cinerariifolium, the natural source of mosquito coil.</title>
        <authorList>
            <person name="Yamashiro T."/>
            <person name="Shiraishi A."/>
            <person name="Satake H."/>
            <person name="Nakayama K."/>
        </authorList>
    </citation>
    <scope>NUCLEOTIDE SEQUENCE</scope>
</reference>
<dbReference type="InterPro" id="IPR036397">
    <property type="entry name" value="RNaseH_sf"/>
</dbReference>
<dbReference type="PANTHER" id="PTHR45786">
    <property type="entry name" value="DNA BINDING PROTEIN-LIKE"/>
    <property type="match status" value="1"/>
</dbReference>
<dbReference type="InterPro" id="IPR057670">
    <property type="entry name" value="SH3_retrovirus"/>
</dbReference>
<dbReference type="InterPro" id="IPR012337">
    <property type="entry name" value="RNaseH-like_sf"/>
</dbReference>